<dbReference type="Proteomes" id="UP000015340">
    <property type="component" value="Unassembled WGS sequence"/>
</dbReference>
<gene>
    <name evidence="1" type="ORF">L698_07305</name>
</gene>
<protein>
    <recommendedName>
        <fullName evidence="3">DUF2785 domain-containing protein</fullName>
    </recommendedName>
</protein>
<dbReference type="Pfam" id="PF10978">
    <property type="entry name" value="DUF2785"/>
    <property type="match status" value="1"/>
</dbReference>
<organism evidence="1 2">
    <name type="scientific">Streptococcus oralis subsp. tigurinus 2426</name>
    <dbReference type="NCBI Taxonomy" id="1333865"/>
    <lineage>
        <taxon>Bacteria</taxon>
        <taxon>Bacillati</taxon>
        <taxon>Bacillota</taxon>
        <taxon>Bacilli</taxon>
        <taxon>Lactobacillales</taxon>
        <taxon>Streptococcaceae</taxon>
        <taxon>Streptococcus</taxon>
    </lineage>
</organism>
<sequence>MHKMHKELQRKVTEEKPSYSREEIQWLLEHLGDASPEIRDELVFTSLARGIQEELFSLEQFQFISEGVSSDEGLYKEIDSRGVSALKRSFRALIYANLLSADGNEHSLFYKGLKTDIRNAMLSQGLYYLKKEKDTTGFSSQYGWVHAFAHGADLLTEVVCHPDFPSNRVSEVFDVLGQLFKRITIRFTNDEDWRLARVLYEPILQGKIEPSLLTAWLQTVEFPLKEVNDFHKFSNFRSCLLEIYLQLDCHKLLQDDLKEAIQSFQY</sequence>
<evidence type="ECO:0008006" key="3">
    <source>
        <dbReference type="Google" id="ProtNLM"/>
    </source>
</evidence>
<dbReference type="EMBL" id="ASXA01000004">
    <property type="protein sequence ID" value="EPX89519.1"/>
    <property type="molecule type" value="Genomic_DNA"/>
</dbReference>
<evidence type="ECO:0000313" key="2">
    <source>
        <dbReference type="Proteomes" id="UP000015340"/>
    </source>
</evidence>
<comment type="caution">
    <text evidence="1">The sequence shown here is derived from an EMBL/GenBank/DDBJ whole genome shotgun (WGS) entry which is preliminary data.</text>
</comment>
<reference evidence="1 2" key="1">
    <citation type="journal article" date="2014" name="J. Clin. Microbiol.">
        <title>Characterization of Streptococcus tigurinus Small-Colony Variants Causing Prosthetic Joint Infection by Comparative Whole-Genome Analyses.</title>
        <authorList>
            <person name="Zbinden A."/>
            <person name="Quiblier C."/>
            <person name="Hernandez D."/>
            <person name="Herzog K."/>
            <person name="Bodler P."/>
            <person name="Senn M.M."/>
            <person name="Gizard Y."/>
            <person name="Schrenzel J."/>
            <person name="Francois P."/>
        </authorList>
    </citation>
    <scope>NUCLEOTIDE SEQUENCE [LARGE SCALE GENOMIC DNA]</scope>
    <source>
        <strain evidence="1 2">2426</strain>
    </source>
</reference>
<evidence type="ECO:0000313" key="1">
    <source>
        <dbReference type="EMBL" id="EPX89519.1"/>
    </source>
</evidence>
<name>S9SSX7_STROR</name>
<dbReference type="InterPro" id="IPR021247">
    <property type="entry name" value="DUF2785"/>
</dbReference>
<accession>S9SSX7</accession>
<dbReference type="AlphaFoldDB" id="S9SSX7"/>
<dbReference type="PATRIC" id="fig|1333865.3.peg.1447"/>
<proteinExistence type="predicted"/>